<dbReference type="GO" id="GO:0003723">
    <property type="term" value="F:RNA binding"/>
    <property type="evidence" value="ECO:0007669"/>
    <property type="project" value="TreeGrafter"/>
</dbReference>
<dbReference type="InterPro" id="IPR021131">
    <property type="entry name" value="Ribosomal_uL15/eL18"/>
</dbReference>
<dbReference type="EMBL" id="CP003680">
    <property type="protein sequence ID" value="AFP65330.1"/>
    <property type="molecule type" value="Genomic_DNA"/>
</dbReference>
<gene>
    <name evidence="5" type="primary">rpl18</name>
    <name evidence="5" type="ORF">CMESO_139</name>
</gene>
<keyword evidence="2 5" id="KW-0689">Ribosomal protein</keyword>
<dbReference type="InterPro" id="IPR036227">
    <property type="entry name" value="Ribosomal_uL15/eL18_sf"/>
</dbReference>
<dbReference type="Gene3D" id="3.100.10.10">
    <property type="match status" value="1"/>
</dbReference>
<dbReference type="Proteomes" id="UP000243348">
    <property type="component" value="Nucleomorph 1"/>
</dbReference>
<dbReference type="AlphaFoldDB" id="J7GA17"/>
<comment type="similarity">
    <text evidence="1">Belongs to the eukaryotic ribosomal protein eL18 family.</text>
</comment>
<name>J7GA17_9CRYP</name>
<dbReference type="SUPFAM" id="SSF52080">
    <property type="entry name" value="Ribosomal proteins L15p and L18e"/>
    <property type="match status" value="1"/>
</dbReference>
<sequence>MGSEINNNNKKKNNVRTSSRSSNLYLGFLIKMYRHLCQTTISKFNQTVMKRLTMSKKIQVPISLSEIVRYFEKKKKTIVVVGKILNDERCVMVPKISVCALQISSSARERIIKSDGKIFTFDQLATEFPTGKNCFLIRGSRVKRKRKY</sequence>
<accession>J7GA17</accession>
<proteinExistence type="inferred from homology"/>
<geneLocation type="nucleomorph" evidence="5"/>
<evidence type="ECO:0000313" key="5">
    <source>
        <dbReference type="EMBL" id="AFP65330.1"/>
    </source>
</evidence>
<evidence type="ECO:0000256" key="2">
    <source>
        <dbReference type="ARBA" id="ARBA00022980"/>
    </source>
</evidence>
<keyword evidence="3" id="KW-0687">Ribonucleoprotein</keyword>
<feature type="domain" description="Large ribosomal subunit protein uL15/eL18" evidence="4">
    <location>
        <begin position="4"/>
        <end position="145"/>
    </location>
</feature>
<keyword evidence="5" id="KW-0542">Nucleomorph</keyword>
<dbReference type="PANTHER" id="PTHR10934:SF2">
    <property type="entry name" value="LARGE RIBOSOMAL SUBUNIT PROTEIN EL18"/>
    <property type="match status" value="1"/>
</dbReference>
<dbReference type="Pfam" id="PF17135">
    <property type="entry name" value="Ribosomal_L18"/>
    <property type="match status" value="1"/>
</dbReference>
<organism evidence="5 6">
    <name type="scientific">Chroomonas mesostigmatica CCMP1168</name>
    <dbReference type="NCBI Taxonomy" id="1195612"/>
    <lineage>
        <taxon>Eukaryota</taxon>
        <taxon>Cryptophyceae</taxon>
        <taxon>Pyrenomonadales</taxon>
        <taxon>Chroomonadaceae</taxon>
        <taxon>Chroomonas</taxon>
    </lineage>
</organism>
<evidence type="ECO:0000313" key="6">
    <source>
        <dbReference type="Proteomes" id="UP000243348"/>
    </source>
</evidence>
<dbReference type="GO" id="GO:0022625">
    <property type="term" value="C:cytosolic large ribosomal subunit"/>
    <property type="evidence" value="ECO:0007669"/>
    <property type="project" value="TreeGrafter"/>
</dbReference>
<dbReference type="InterPro" id="IPR000039">
    <property type="entry name" value="Ribosomal_eL18"/>
</dbReference>
<reference evidence="5 6" key="1">
    <citation type="journal article" date="2012" name="Genome Biol. Evol.">
        <title>Nucleomorph genome sequence of the cryptophyte alga Chroomonas mesostigmatica CCMP1168 reveals lineage-specific gene loss and genome complexity.</title>
        <authorList>
            <person name="Moore C.E."/>
            <person name="Curtis B."/>
            <person name="Mills T."/>
            <person name="Tanifuji G."/>
            <person name="Archibald J.M."/>
        </authorList>
    </citation>
    <scope>NUCLEOTIDE SEQUENCE [LARGE SCALE GENOMIC DNA]</scope>
    <source>
        <strain evidence="5 6">CCMP1168</strain>
    </source>
</reference>
<dbReference type="PANTHER" id="PTHR10934">
    <property type="entry name" value="60S RIBOSOMAL PROTEIN L18"/>
    <property type="match status" value="1"/>
</dbReference>
<evidence type="ECO:0000256" key="3">
    <source>
        <dbReference type="ARBA" id="ARBA00023274"/>
    </source>
</evidence>
<dbReference type="GO" id="GO:0003735">
    <property type="term" value="F:structural constituent of ribosome"/>
    <property type="evidence" value="ECO:0007669"/>
    <property type="project" value="InterPro"/>
</dbReference>
<protein>
    <submittedName>
        <fullName evidence="5">60S ribosomal protein L18</fullName>
    </submittedName>
</protein>
<dbReference type="GO" id="GO:0006412">
    <property type="term" value="P:translation"/>
    <property type="evidence" value="ECO:0007669"/>
    <property type="project" value="InterPro"/>
</dbReference>
<evidence type="ECO:0000256" key="1">
    <source>
        <dbReference type="ARBA" id="ARBA00006815"/>
    </source>
</evidence>
<evidence type="ECO:0000259" key="4">
    <source>
        <dbReference type="Pfam" id="PF17135"/>
    </source>
</evidence>